<name>A0A166PBU6_9PEZI</name>
<comment type="caution">
    <text evidence="1">The sequence shown here is derived from an EMBL/GenBank/DDBJ whole genome shotgun (WGS) entry which is preliminary data.</text>
</comment>
<protein>
    <submittedName>
        <fullName evidence="1">Uncharacterized protein</fullName>
    </submittedName>
</protein>
<evidence type="ECO:0000313" key="1">
    <source>
        <dbReference type="EMBL" id="KZL66601.1"/>
    </source>
</evidence>
<organism evidence="1 2">
    <name type="scientific">Colletotrichum tofieldiae</name>
    <dbReference type="NCBI Taxonomy" id="708197"/>
    <lineage>
        <taxon>Eukaryota</taxon>
        <taxon>Fungi</taxon>
        <taxon>Dikarya</taxon>
        <taxon>Ascomycota</taxon>
        <taxon>Pezizomycotina</taxon>
        <taxon>Sordariomycetes</taxon>
        <taxon>Hypocreomycetidae</taxon>
        <taxon>Glomerellales</taxon>
        <taxon>Glomerellaceae</taxon>
        <taxon>Colletotrichum</taxon>
        <taxon>Colletotrichum spaethianum species complex</taxon>
    </lineage>
</organism>
<gene>
    <name evidence="1" type="ORF">CT0861_05178</name>
</gene>
<dbReference type="STRING" id="708197.A0A166PBU6"/>
<dbReference type="EMBL" id="LFIV01000170">
    <property type="protein sequence ID" value="KZL66601.1"/>
    <property type="molecule type" value="Genomic_DNA"/>
</dbReference>
<reference evidence="1 2" key="1">
    <citation type="submission" date="2015-06" db="EMBL/GenBank/DDBJ databases">
        <title>Survival trade-offs in plant roots during colonization by closely related pathogenic and mutualistic fungi.</title>
        <authorList>
            <person name="Hacquard S."/>
            <person name="Kracher B."/>
            <person name="Hiruma K."/>
            <person name="Weinman A."/>
            <person name="Muench P."/>
            <person name="Garrido Oter R."/>
            <person name="Ver Loren van Themaat E."/>
            <person name="Dallerey J.-F."/>
            <person name="Damm U."/>
            <person name="Henrissat B."/>
            <person name="Lespinet O."/>
            <person name="Thon M."/>
            <person name="Kemen E."/>
            <person name="McHardy A.C."/>
            <person name="Schulze-Lefert P."/>
            <person name="O'Connell R.J."/>
        </authorList>
    </citation>
    <scope>NUCLEOTIDE SEQUENCE [LARGE SCALE GENOMIC DNA]</scope>
    <source>
        <strain evidence="1 2">0861</strain>
    </source>
</reference>
<dbReference type="Proteomes" id="UP000076552">
    <property type="component" value="Unassembled WGS sequence"/>
</dbReference>
<proteinExistence type="predicted"/>
<feature type="non-terminal residue" evidence="1">
    <location>
        <position position="1"/>
    </location>
</feature>
<sequence length="214" mass="23552">LRQASNLQYYGITIKLTIDTIHTDLTIIPYGKTQTATIISSNVDPVTEIHAATGPALTNQVSSPPLMLPADRARATMSIPDETCRSLSVSDNTAWPKEWMDDDKNVGDNIEKFLTDVRKREVFHDSFGVPCLRVTADAHNRLQPRQRISLQAAAVASMKDNVDTEYVALSREVPADQLEKPAAYKMVGSSRQGADMTIVPQTEIAALEAQGWEV</sequence>
<dbReference type="AlphaFoldDB" id="A0A166PBU6"/>
<evidence type="ECO:0000313" key="2">
    <source>
        <dbReference type="Proteomes" id="UP000076552"/>
    </source>
</evidence>
<accession>A0A166PBU6</accession>
<keyword evidence="2" id="KW-1185">Reference proteome</keyword>